<reference evidence="1" key="1">
    <citation type="submission" date="2023-10" db="EMBL/GenBank/DDBJ databases">
        <title>Genome assembly of Pristionchus species.</title>
        <authorList>
            <person name="Yoshida K."/>
            <person name="Sommer R.J."/>
        </authorList>
    </citation>
    <scope>NUCLEOTIDE SEQUENCE</scope>
    <source>
        <strain evidence="1">RS5133</strain>
    </source>
</reference>
<dbReference type="Proteomes" id="UP001432322">
    <property type="component" value="Unassembled WGS sequence"/>
</dbReference>
<evidence type="ECO:0000313" key="1">
    <source>
        <dbReference type="EMBL" id="GMT31247.1"/>
    </source>
</evidence>
<proteinExistence type="predicted"/>
<feature type="non-terminal residue" evidence="1">
    <location>
        <position position="112"/>
    </location>
</feature>
<protein>
    <submittedName>
        <fullName evidence="1">Uncharacterized protein</fullName>
    </submittedName>
</protein>
<feature type="non-terminal residue" evidence="1">
    <location>
        <position position="1"/>
    </location>
</feature>
<dbReference type="AlphaFoldDB" id="A0AAV5WJS4"/>
<evidence type="ECO:0000313" key="2">
    <source>
        <dbReference type="Proteomes" id="UP001432322"/>
    </source>
</evidence>
<organism evidence="1 2">
    <name type="scientific">Pristionchus fissidentatus</name>
    <dbReference type="NCBI Taxonomy" id="1538716"/>
    <lineage>
        <taxon>Eukaryota</taxon>
        <taxon>Metazoa</taxon>
        <taxon>Ecdysozoa</taxon>
        <taxon>Nematoda</taxon>
        <taxon>Chromadorea</taxon>
        <taxon>Rhabditida</taxon>
        <taxon>Rhabditina</taxon>
        <taxon>Diplogasteromorpha</taxon>
        <taxon>Diplogasteroidea</taxon>
        <taxon>Neodiplogasteridae</taxon>
        <taxon>Pristionchus</taxon>
    </lineage>
</organism>
<sequence>FSSSDRLGNVLQKAFELLMNMAKNGVDAQSLKFAIKSLDVERKHIMEFDDQREDALRDFVYGLFACLGDATEALLEFEETKGQIVISQQEPVLVHVQANHADAANIDLFQPI</sequence>
<accession>A0AAV5WJS4</accession>
<comment type="caution">
    <text evidence="1">The sequence shown here is derived from an EMBL/GenBank/DDBJ whole genome shotgun (WGS) entry which is preliminary data.</text>
</comment>
<gene>
    <name evidence="1" type="ORF">PFISCL1PPCAC_22544</name>
</gene>
<keyword evidence="2" id="KW-1185">Reference proteome</keyword>
<name>A0AAV5WJS4_9BILA</name>
<dbReference type="EMBL" id="BTSY01000006">
    <property type="protein sequence ID" value="GMT31247.1"/>
    <property type="molecule type" value="Genomic_DNA"/>
</dbReference>